<gene>
    <name evidence="12" type="ORF">SCARUB_03452</name>
</gene>
<comment type="cofactor">
    <cofactor evidence="1">
        <name>Mg(2+)</name>
        <dbReference type="ChEBI" id="CHEBI:18420"/>
    </cofactor>
</comment>
<dbReference type="Proteomes" id="UP000094056">
    <property type="component" value="Unassembled WGS sequence"/>
</dbReference>
<evidence type="ECO:0000256" key="5">
    <source>
        <dbReference type="ARBA" id="ARBA00022842"/>
    </source>
</evidence>
<keyword evidence="7" id="KW-0812">Transmembrane</keyword>
<evidence type="ECO:0000256" key="3">
    <source>
        <dbReference type="ARBA" id="ARBA00022553"/>
    </source>
</evidence>
<organism evidence="12 13">
    <name type="scientific">Candidatus Scalindua rubra</name>
    <dbReference type="NCBI Taxonomy" id="1872076"/>
    <lineage>
        <taxon>Bacteria</taxon>
        <taxon>Pseudomonadati</taxon>
        <taxon>Planctomycetota</taxon>
        <taxon>Candidatus Brocadiia</taxon>
        <taxon>Candidatus Brocadiales</taxon>
        <taxon>Candidatus Scalinduaceae</taxon>
        <taxon>Candidatus Scalindua</taxon>
    </lineage>
</organism>
<feature type="domain" description="Alpha-D-phosphohexomutase C-terminal" evidence="8">
    <location>
        <begin position="415"/>
        <end position="491"/>
    </location>
</feature>
<dbReference type="Pfam" id="PF02878">
    <property type="entry name" value="PGM_PMM_I"/>
    <property type="match status" value="1"/>
</dbReference>
<keyword evidence="3" id="KW-0597">Phosphoprotein</keyword>
<dbReference type="SUPFAM" id="SSF53738">
    <property type="entry name" value="Phosphoglucomutase, first 3 domains"/>
    <property type="match status" value="3"/>
</dbReference>
<evidence type="ECO:0000259" key="10">
    <source>
        <dbReference type="Pfam" id="PF02879"/>
    </source>
</evidence>
<comment type="similarity">
    <text evidence="2">Belongs to the phosphohexose mutase family.</text>
</comment>
<keyword evidence="4" id="KW-0479">Metal-binding</keyword>
<dbReference type="Pfam" id="PF02879">
    <property type="entry name" value="PGM_PMM_II"/>
    <property type="match status" value="1"/>
</dbReference>
<dbReference type="PANTHER" id="PTHR43771:SF2">
    <property type="entry name" value="PHOSPHOMANNOMUTASE_PHOSPHOGLUCOMUTASE"/>
    <property type="match status" value="1"/>
</dbReference>
<feature type="domain" description="Alpha-D-phosphohexomutase alpha/beta/alpha" evidence="11">
    <location>
        <begin position="291"/>
        <end position="400"/>
    </location>
</feature>
<dbReference type="InterPro" id="IPR005843">
    <property type="entry name" value="A-D-PHexomutase_C"/>
</dbReference>
<dbReference type="InterPro" id="IPR005846">
    <property type="entry name" value="A-D-PHexomutase_a/b/a-III"/>
</dbReference>
<dbReference type="InterPro" id="IPR005845">
    <property type="entry name" value="A-D-PHexomutase_a/b/a-II"/>
</dbReference>
<dbReference type="Gene3D" id="3.30.310.50">
    <property type="entry name" value="Alpha-D-phosphohexomutase, C-terminal domain"/>
    <property type="match status" value="1"/>
</dbReference>
<dbReference type="InterPro" id="IPR036900">
    <property type="entry name" value="A-D-PHexomutase_C_sf"/>
</dbReference>
<dbReference type="InterPro" id="IPR005841">
    <property type="entry name" value="Alpha-D-phosphohexomutase_SF"/>
</dbReference>
<evidence type="ECO:0000256" key="4">
    <source>
        <dbReference type="ARBA" id="ARBA00022723"/>
    </source>
</evidence>
<feature type="transmembrane region" description="Helical" evidence="7">
    <location>
        <begin position="87"/>
        <end position="113"/>
    </location>
</feature>
<proteinExistence type="inferred from homology"/>
<dbReference type="PANTHER" id="PTHR43771">
    <property type="entry name" value="PHOSPHOMANNOMUTASE"/>
    <property type="match status" value="1"/>
</dbReference>
<keyword evidence="7" id="KW-1133">Transmembrane helix</keyword>
<dbReference type="InterPro" id="IPR005844">
    <property type="entry name" value="A-D-PHexomutase_a/b/a-I"/>
</dbReference>
<reference evidence="12 13" key="1">
    <citation type="submission" date="2016-07" db="EMBL/GenBank/DDBJ databases">
        <title>Draft genome of Scalindua rubra, obtained from a brine-seawater interface in the Red Sea, sheds light on salt adaptation in anammox bacteria.</title>
        <authorList>
            <person name="Speth D.R."/>
            <person name="Lagkouvardos I."/>
            <person name="Wang Y."/>
            <person name="Qian P.-Y."/>
            <person name="Dutilh B.E."/>
            <person name="Jetten M.S."/>
        </authorList>
    </citation>
    <scope>NUCLEOTIDE SEQUENCE [LARGE SCALE GENOMIC DNA]</scope>
    <source>
        <strain evidence="12">BSI-1</strain>
    </source>
</reference>
<evidence type="ECO:0000259" key="8">
    <source>
        <dbReference type="Pfam" id="PF00408"/>
    </source>
</evidence>
<dbReference type="SUPFAM" id="SSF55957">
    <property type="entry name" value="Phosphoglucomutase, C-terminal domain"/>
    <property type="match status" value="1"/>
</dbReference>
<dbReference type="EMBL" id="MAYW01000118">
    <property type="protein sequence ID" value="ODS31438.1"/>
    <property type="molecule type" value="Genomic_DNA"/>
</dbReference>
<dbReference type="GO" id="GO:0005975">
    <property type="term" value="P:carbohydrate metabolic process"/>
    <property type="evidence" value="ECO:0007669"/>
    <property type="project" value="InterPro"/>
</dbReference>
<keyword evidence="6" id="KW-0413">Isomerase</keyword>
<feature type="domain" description="Alpha-D-phosphohexomutase alpha/beta/alpha" evidence="9">
    <location>
        <begin position="23"/>
        <end position="163"/>
    </location>
</feature>
<dbReference type="InterPro" id="IPR016055">
    <property type="entry name" value="A-D-PHexomutase_a/b/a-I/II/III"/>
</dbReference>
<sequence length="512" mass="57194">MSNVGKYNSLSYFTEAIVEDCGFREYDARWIIEPVDEETSKIQINYRGLQKLGKQLGTFLKEPENGNHNAILVGYDFRKYSENVKNALVIGLLASGLAVYDVGLCLAPTLYFAQYHYSIPACAMISASHNPNGWTGVKMGHNYSQTFGPSRIKSLKKLMDTDDHDLFTGDHAGRYKQIHDCNDQYILDLIKGWSPRFEQLPRLKVAVETGNGTAGIILPELLSKLGFDVVPGNVDLDWDYPNFNPNPESIPFLKALQSLVNSNNADIGICIDGDGDRIGVVDNQGRIIFNDRIGLLIAKHIERHHDQCKFVIDVKSTSLFTSELKSEIIWEKTGHSYVKAAVADNEAIAGFERSGHFFFRPPFGRGYDDSCVAALIVLWILCEAKSNGKQLSDLLDELPPSHQSPNIQPKVSDLIKYKVVDEIHKRIEAIVQEDGIFSGVKIKELMTINGVRISFVDGSWLLIRASSNTPNLVILAESFDKDGSRLKEIDTALRNMVADIKDIGEFGKLYEI</sequence>
<evidence type="ECO:0000256" key="1">
    <source>
        <dbReference type="ARBA" id="ARBA00001946"/>
    </source>
</evidence>
<comment type="caution">
    <text evidence="12">The sequence shown here is derived from an EMBL/GenBank/DDBJ whole genome shotgun (WGS) entry which is preliminary data.</text>
</comment>
<evidence type="ECO:0000256" key="6">
    <source>
        <dbReference type="ARBA" id="ARBA00023235"/>
    </source>
</evidence>
<evidence type="ECO:0000313" key="13">
    <source>
        <dbReference type="Proteomes" id="UP000094056"/>
    </source>
</evidence>
<dbReference type="GO" id="GO:0046872">
    <property type="term" value="F:metal ion binding"/>
    <property type="evidence" value="ECO:0007669"/>
    <property type="project" value="UniProtKB-KW"/>
</dbReference>
<dbReference type="PATRIC" id="fig|1872076.5.peg.4110"/>
<accession>A0A1E3X722</accession>
<evidence type="ECO:0000313" key="12">
    <source>
        <dbReference type="EMBL" id="ODS31438.1"/>
    </source>
</evidence>
<dbReference type="Pfam" id="PF00408">
    <property type="entry name" value="PGM_PMM_IV"/>
    <property type="match status" value="1"/>
</dbReference>
<keyword evidence="7" id="KW-0472">Membrane</keyword>
<feature type="domain" description="Alpha-D-phosphohexomutase alpha/beta/alpha" evidence="10">
    <location>
        <begin position="197"/>
        <end position="285"/>
    </location>
</feature>
<dbReference type="Pfam" id="PF02880">
    <property type="entry name" value="PGM_PMM_III"/>
    <property type="match status" value="1"/>
</dbReference>
<name>A0A1E3X722_9BACT</name>
<evidence type="ECO:0000256" key="2">
    <source>
        <dbReference type="ARBA" id="ARBA00010231"/>
    </source>
</evidence>
<dbReference type="GO" id="GO:0016868">
    <property type="term" value="F:intramolecular phosphotransferase activity"/>
    <property type="evidence" value="ECO:0007669"/>
    <property type="project" value="InterPro"/>
</dbReference>
<evidence type="ECO:0000259" key="11">
    <source>
        <dbReference type="Pfam" id="PF02880"/>
    </source>
</evidence>
<evidence type="ECO:0000259" key="9">
    <source>
        <dbReference type="Pfam" id="PF02878"/>
    </source>
</evidence>
<keyword evidence="5" id="KW-0460">Magnesium</keyword>
<protein>
    <submittedName>
        <fullName evidence="12">Phosphomannomutase</fullName>
    </submittedName>
</protein>
<dbReference type="PRINTS" id="PR00509">
    <property type="entry name" value="PGMPMM"/>
</dbReference>
<dbReference type="AlphaFoldDB" id="A0A1E3X722"/>
<dbReference type="Gene3D" id="3.40.120.10">
    <property type="entry name" value="Alpha-D-Glucose-1,6-Bisphosphate, subunit A, domain 3"/>
    <property type="match status" value="3"/>
</dbReference>
<evidence type="ECO:0000256" key="7">
    <source>
        <dbReference type="SAM" id="Phobius"/>
    </source>
</evidence>